<dbReference type="PANTHER" id="PTHR19300">
    <property type="entry name" value="BETA-1,4-GALACTOSYLTRANSFERASE"/>
    <property type="match status" value="1"/>
</dbReference>
<keyword evidence="12 15" id="KW-0325">Glycoprotein</keyword>
<keyword evidence="8 15" id="KW-0735">Signal-anchor</keyword>
<dbReference type="OrthoDB" id="10016069at2759"/>
<dbReference type="EMBL" id="BEZZ01000215">
    <property type="protein sequence ID" value="GCC28662.1"/>
    <property type="molecule type" value="Genomic_DNA"/>
</dbReference>
<evidence type="ECO:0000256" key="10">
    <source>
        <dbReference type="ARBA" id="ARBA00023136"/>
    </source>
</evidence>
<dbReference type="Proteomes" id="UP000287033">
    <property type="component" value="Unassembled WGS sequence"/>
</dbReference>
<dbReference type="InterPro" id="IPR027995">
    <property type="entry name" value="Galactosyl_T_N"/>
</dbReference>
<dbReference type="GO" id="GO:0000139">
    <property type="term" value="C:Golgi membrane"/>
    <property type="evidence" value="ECO:0007669"/>
    <property type="project" value="UniProtKB-SubCell"/>
</dbReference>
<comment type="similarity">
    <text evidence="3 15">Belongs to the glycosyltransferase 7 family.</text>
</comment>
<keyword evidence="6" id="KW-0812">Transmembrane</keyword>
<evidence type="ECO:0000256" key="3">
    <source>
        <dbReference type="ARBA" id="ARBA00005735"/>
    </source>
</evidence>
<sequence>MDKRIEIHRNEPFGLTRVYSRASPNHIRAFDGTSTLSNATSVTKSPEANHLEKCPDDPPELVGPLRIVFDEEQSMEQLVELNTYVEFGGHYKPPDCIPLQRIAIIIPFRNREHHLRHWLYYLHPILRRQQGEYGIYVIEQAGENTFNRAKLLNVGFVEASKENNYDCFIFSDVDIVPENDRNLYRCSQNPRHLACAMDKFGYKLPYTGYFGGVVAFTKEQYLKINGFSNNYWGWGTEDDDTYKRVTLSGMSVDRPDRNVGRTKMIRHQRDKGNEVNEKNYVVYNRMKYTRNQDGYISLKYSLIKIEKNQLFTKITVDIGKPPS</sequence>
<name>A0A401SE19_CHIPU</name>
<evidence type="ECO:0000256" key="2">
    <source>
        <dbReference type="ARBA" id="ARBA00004922"/>
    </source>
</evidence>
<comment type="cofactor">
    <cofactor evidence="15">
        <name>Mn(2+)</name>
        <dbReference type="ChEBI" id="CHEBI:29035"/>
    </cofactor>
</comment>
<dbReference type="OMA" id="NPRHLAC"/>
<evidence type="ECO:0000259" key="17">
    <source>
        <dbReference type="Pfam" id="PF13733"/>
    </source>
</evidence>
<comment type="caution">
    <text evidence="18">The sequence shown here is derived from an EMBL/GenBank/DDBJ whole genome shotgun (WGS) entry which is preliminary data.</text>
</comment>
<dbReference type="CDD" id="cd00899">
    <property type="entry name" value="b4GalT"/>
    <property type="match status" value="1"/>
</dbReference>
<evidence type="ECO:0000313" key="19">
    <source>
        <dbReference type="Proteomes" id="UP000287033"/>
    </source>
</evidence>
<dbReference type="InterPro" id="IPR029044">
    <property type="entry name" value="Nucleotide-diphossugar_trans"/>
</dbReference>
<dbReference type="Pfam" id="PF13733">
    <property type="entry name" value="Glyco_transf_7N"/>
    <property type="match status" value="1"/>
</dbReference>
<evidence type="ECO:0000256" key="9">
    <source>
        <dbReference type="ARBA" id="ARBA00022989"/>
    </source>
</evidence>
<dbReference type="Gene3D" id="3.90.550.10">
    <property type="entry name" value="Spore Coat Polysaccharide Biosynthesis Protein SpsA, Chain A"/>
    <property type="match status" value="1"/>
</dbReference>
<dbReference type="EC" id="2.4.1.-" evidence="15"/>
<evidence type="ECO:0000256" key="13">
    <source>
        <dbReference type="ARBA" id="ARBA00023211"/>
    </source>
</evidence>
<comment type="catalytic activity">
    <reaction evidence="14">
        <text>N-acetyl-D-glucosamine + UDP-alpha-D-galactose = beta-D-galactosyl-(1-&gt;4)-N-acetyl-D-glucosamine + UDP + H(+)</text>
        <dbReference type="Rhea" id="RHEA:17745"/>
        <dbReference type="ChEBI" id="CHEBI:15378"/>
        <dbReference type="ChEBI" id="CHEBI:58223"/>
        <dbReference type="ChEBI" id="CHEBI:60152"/>
        <dbReference type="ChEBI" id="CHEBI:66914"/>
        <dbReference type="ChEBI" id="CHEBI:506227"/>
        <dbReference type="EC" id="2.4.1.90"/>
    </reaction>
    <physiologicalReaction direction="left-to-right" evidence="14">
        <dbReference type="Rhea" id="RHEA:17746"/>
    </physiologicalReaction>
</comment>
<keyword evidence="7 15" id="KW-0479">Metal-binding</keyword>
<keyword evidence="19" id="KW-1185">Reference proteome</keyword>
<evidence type="ECO:0000256" key="1">
    <source>
        <dbReference type="ARBA" id="ARBA00004323"/>
    </source>
</evidence>
<protein>
    <recommendedName>
        <fullName evidence="15">Beta-1,4-galactosyltransferase</fullName>
        <shortName evidence="15">Beta-1,4-GalTase</shortName>
        <ecNumber evidence="15">2.4.1.-</ecNumber>
    </recommendedName>
</protein>
<keyword evidence="13 15" id="KW-0464">Manganese</keyword>
<keyword evidence="4 15" id="KW-0328">Glycosyltransferase</keyword>
<dbReference type="Pfam" id="PF02709">
    <property type="entry name" value="Glyco_transf_7C"/>
    <property type="match status" value="1"/>
</dbReference>
<dbReference type="GO" id="GO:0032580">
    <property type="term" value="C:Golgi cisterna membrane"/>
    <property type="evidence" value="ECO:0007669"/>
    <property type="project" value="UniProtKB-UniRule"/>
</dbReference>
<dbReference type="GO" id="GO:0005975">
    <property type="term" value="P:carbohydrate metabolic process"/>
    <property type="evidence" value="ECO:0007669"/>
    <property type="project" value="InterPro"/>
</dbReference>
<dbReference type="SUPFAM" id="SSF53448">
    <property type="entry name" value="Nucleotide-diphospho-sugar transferases"/>
    <property type="match status" value="1"/>
</dbReference>
<gene>
    <name evidence="18" type="ORF">chiPu_0007094</name>
</gene>
<reference evidence="18 19" key="1">
    <citation type="journal article" date="2018" name="Nat. Ecol. Evol.">
        <title>Shark genomes provide insights into elasmobranch evolution and the origin of vertebrates.</title>
        <authorList>
            <person name="Hara Y"/>
            <person name="Yamaguchi K"/>
            <person name="Onimaru K"/>
            <person name="Kadota M"/>
            <person name="Koyanagi M"/>
            <person name="Keeley SD"/>
            <person name="Tatsumi K"/>
            <person name="Tanaka K"/>
            <person name="Motone F"/>
            <person name="Kageyama Y"/>
            <person name="Nozu R"/>
            <person name="Adachi N"/>
            <person name="Nishimura O"/>
            <person name="Nakagawa R"/>
            <person name="Tanegashima C"/>
            <person name="Kiyatake I"/>
            <person name="Matsumoto R"/>
            <person name="Murakumo K"/>
            <person name="Nishida K"/>
            <person name="Terakita A"/>
            <person name="Kuratani S"/>
            <person name="Sato K"/>
            <person name="Hyodo S Kuraku.S."/>
        </authorList>
    </citation>
    <scope>NUCLEOTIDE SEQUENCE [LARGE SCALE GENOMIC DNA]</scope>
</reference>
<evidence type="ECO:0000313" key="18">
    <source>
        <dbReference type="EMBL" id="GCC28662.1"/>
    </source>
</evidence>
<dbReference type="STRING" id="137246.A0A401SE19"/>
<comment type="function">
    <text evidence="15">Responsible for the synthesis of complex-type N-linked oligosaccharides in many glycoproteins as well as the carbohydrate moieties of glycolipids.</text>
</comment>
<evidence type="ECO:0000259" key="16">
    <source>
        <dbReference type="Pfam" id="PF02709"/>
    </source>
</evidence>
<evidence type="ECO:0000256" key="5">
    <source>
        <dbReference type="ARBA" id="ARBA00022679"/>
    </source>
</evidence>
<comment type="subcellular location">
    <subcellularLocation>
        <location evidence="1 15">Golgi apparatus membrane</location>
        <topology evidence="1 15">Single-pass type II membrane protein</topology>
    </subcellularLocation>
</comment>
<dbReference type="FunFam" id="3.90.550.10:FF:000028">
    <property type="entry name" value="beta-1,4-galactosyltransferase 1"/>
    <property type="match status" value="1"/>
</dbReference>
<evidence type="ECO:0000256" key="12">
    <source>
        <dbReference type="ARBA" id="ARBA00023180"/>
    </source>
</evidence>
<dbReference type="InterPro" id="IPR027791">
    <property type="entry name" value="Galactosyl_T_C"/>
</dbReference>
<accession>A0A401SE19</accession>
<keyword evidence="9" id="KW-1133">Transmembrane helix</keyword>
<dbReference type="GO" id="GO:0046872">
    <property type="term" value="F:metal ion binding"/>
    <property type="evidence" value="ECO:0007669"/>
    <property type="project" value="UniProtKB-UniRule"/>
</dbReference>
<dbReference type="AlphaFoldDB" id="A0A401SE19"/>
<dbReference type="PANTHER" id="PTHR19300:SF61">
    <property type="entry name" value="BETA-1,4-N-ACETYLGALACTOSAMINYLTRANSFERASE"/>
    <property type="match status" value="1"/>
</dbReference>
<dbReference type="InterPro" id="IPR003859">
    <property type="entry name" value="Galactosyl_T"/>
</dbReference>
<organism evidence="18 19">
    <name type="scientific">Chiloscyllium punctatum</name>
    <name type="common">Brownbanded bambooshark</name>
    <name type="synonym">Hemiscyllium punctatum</name>
    <dbReference type="NCBI Taxonomy" id="137246"/>
    <lineage>
        <taxon>Eukaryota</taxon>
        <taxon>Metazoa</taxon>
        <taxon>Chordata</taxon>
        <taxon>Craniata</taxon>
        <taxon>Vertebrata</taxon>
        <taxon>Chondrichthyes</taxon>
        <taxon>Elasmobranchii</taxon>
        <taxon>Galeomorphii</taxon>
        <taxon>Galeoidea</taxon>
        <taxon>Orectolobiformes</taxon>
        <taxon>Hemiscylliidae</taxon>
        <taxon>Chiloscyllium</taxon>
    </lineage>
</organism>
<keyword evidence="11" id="KW-1015">Disulfide bond</keyword>
<keyword evidence="15" id="KW-0333">Golgi apparatus</keyword>
<keyword evidence="10" id="KW-0472">Membrane</keyword>
<proteinExistence type="inferred from homology"/>
<evidence type="ECO:0000256" key="15">
    <source>
        <dbReference type="RuleBase" id="RU368121"/>
    </source>
</evidence>
<evidence type="ECO:0000256" key="6">
    <source>
        <dbReference type="ARBA" id="ARBA00022692"/>
    </source>
</evidence>
<evidence type="ECO:0000256" key="11">
    <source>
        <dbReference type="ARBA" id="ARBA00023157"/>
    </source>
</evidence>
<evidence type="ECO:0000256" key="7">
    <source>
        <dbReference type="ARBA" id="ARBA00022723"/>
    </source>
</evidence>
<evidence type="ECO:0000256" key="4">
    <source>
        <dbReference type="ARBA" id="ARBA00022676"/>
    </source>
</evidence>
<keyword evidence="5 15" id="KW-0808">Transferase</keyword>
<dbReference type="GO" id="GO:0003945">
    <property type="term" value="F:N-acetyllactosamine synthase activity"/>
    <property type="evidence" value="ECO:0007669"/>
    <property type="project" value="UniProtKB-EC"/>
</dbReference>
<feature type="domain" description="Galactosyltransferase N-terminal" evidence="17">
    <location>
        <begin position="54"/>
        <end position="187"/>
    </location>
</feature>
<dbReference type="UniPathway" id="UPA00378"/>
<evidence type="ECO:0000256" key="8">
    <source>
        <dbReference type="ARBA" id="ARBA00022968"/>
    </source>
</evidence>
<dbReference type="PRINTS" id="PR02050">
    <property type="entry name" value="B14GALTRFASE"/>
</dbReference>
<evidence type="ECO:0000256" key="14">
    <source>
        <dbReference type="ARBA" id="ARBA00049413"/>
    </source>
</evidence>
<feature type="domain" description="Galactosyltransferase C-terminal" evidence="16">
    <location>
        <begin position="191"/>
        <end position="268"/>
    </location>
</feature>
<comment type="pathway">
    <text evidence="2 15">Protein modification; protein glycosylation.</text>
</comment>